<dbReference type="PROSITE" id="PS50850">
    <property type="entry name" value="MFS"/>
    <property type="match status" value="1"/>
</dbReference>
<dbReference type="InterPro" id="IPR036259">
    <property type="entry name" value="MFS_trans_sf"/>
</dbReference>
<dbReference type="InterPro" id="IPR044770">
    <property type="entry name" value="MFS_spinster-like"/>
</dbReference>
<evidence type="ECO:0000259" key="9">
    <source>
        <dbReference type="PROSITE" id="PS50850"/>
    </source>
</evidence>
<evidence type="ECO:0000256" key="3">
    <source>
        <dbReference type="ARBA" id="ARBA00022692"/>
    </source>
</evidence>
<keyword evidence="11" id="KW-1185">Reference proteome</keyword>
<feature type="transmembrane region" description="Helical" evidence="8">
    <location>
        <begin position="143"/>
        <end position="162"/>
    </location>
</feature>
<dbReference type="SUPFAM" id="SSF103473">
    <property type="entry name" value="MFS general substrate transporter"/>
    <property type="match status" value="1"/>
</dbReference>
<feature type="transmembrane region" description="Helical" evidence="8">
    <location>
        <begin position="461"/>
        <end position="481"/>
    </location>
</feature>
<evidence type="ECO:0000256" key="7">
    <source>
        <dbReference type="SAM" id="MobiDB-lite"/>
    </source>
</evidence>
<feature type="transmembrane region" description="Helical" evidence="8">
    <location>
        <begin position="207"/>
        <end position="225"/>
    </location>
</feature>
<dbReference type="EMBL" id="LGTL01000013">
    <property type="protein sequence ID" value="KPA78432.1"/>
    <property type="molecule type" value="Genomic_DNA"/>
</dbReference>
<feature type="transmembrane region" description="Helical" evidence="8">
    <location>
        <begin position="174"/>
        <end position="195"/>
    </location>
</feature>
<feature type="transmembrane region" description="Helical" evidence="8">
    <location>
        <begin position="114"/>
        <end position="137"/>
    </location>
</feature>
<proteinExistence type="inferred from homology"/>
<dbReference type="OMA" id="VFCGGWL"/>
<dbReference type="InterPro" id="IPR020846">
    <property type="entry name" value="MFS_dom"/>
</dbReference>
<evidence type="ECO:0000256" key="4">
    <source>
        <dbReference type="ARBA" id="ARBA00022989"/>
    </source>
</evidence>
<dbReference type="Gene3D" id="1.20.1250.20">
    <property type="entry name" value="MFS general substrate transporter like domains"/>
    <property type="match status" value="2"/>
</dbReference>
<feature type="domain" description="Major facilitator superfamily (MFS) profile" evidence="9">
    <location>
        <begin position="40"/>
        <end position="475"/>
    </location>
</feature>
<dbReference type="VEuPathDB" id="TriTrypDB:LpyrH10_13_0050"/>
<accession>A0A0N0VEH9</accession>
<evidence type="ECO:0000256" key="2">
    <source>
        <dbReference type="ARBA" id="ARBA00022448"/>
    </source>
</evidence>
<comment type="subcellular location">
    <subcellularLocation>
        <location evidence="1">Membrane</location>
        <topology evidence="1">Multi-pass membrane protein</topology>
    </subcellularLocation>
</comment>
<evidence type="ECO:0000313" key="10">
    <source>
        <dbReference type="EMBL" id="KPA78432.1"/>
    </source>
</evidence>
<keyword evidence="4 8" id="KW-1133">Transmembrane helix</keyword>
<feature type="region of interest" description="Disordered" evidence="7">
    <location>
        <begin position="1"/>
        <end position="22"/>
    </location>
</feature>
<protein>
    <submittedName>
        <fullName evidence="10">Putative mitochondrial transporter, putative,major facilitator superfamily protein (MFS)</fullName>
    </submittedName>
</protein>
<name>A0A0N0VEH9_LEPPY</name>
<feature type="transmembrane region" description="Helical" evidence="8">
    <location>
        <begin position="83"/>
        <end position="102"/>
    </location>
</feature>
<evidence type="ECO:0000313" key="11">
    <source>
        <dbReference type="Proteomes" id="UP000037923"/>
    </source>
</evidence>
<organism evidence="10 11">
    <name type="scientific">Leptomonas pyrrhocoris</name>
    <name type="common">Firebug parasite</name>
    <dbReference type="NCBI Taxonomy" id="157538"/>
    <lineage>
        <taxon>Eukaryota</taxon>
        <taxon>Discoba</taxon>
        <taxon>Euglenozoa</taxon>
        <taxon>Kinetoplastea</taxon>
        <taxon>Metakinetoplastina</taxon>
        <taxon>Trypanosomatida</taxon>
        <taxon>Trypanosomatidae</taxon>
        <taxon>Leishmaniinae</taxon>
        <taxon>Leptomonas</taxon>
    </lineage>
</organism>
<evidence type="ECO:0000256" key="5">
    <source>
        <dbReference type="ARBA" id="ARBA00023136"/>
    </source>
</evidence>
<feature type="transmembrane region" description="Helical" evidence="8">
    <location>
        <begin position="232"/>
        <end position="252"/>
    </location>
</feature>
<sequence>MSDIYSATETTPIMNEPTSEGAPAITSHSAERHWVSPRIVLLTFTALNFLLYFDRGATAGALSSIRVDRHIVSRGDVLSDAKSGLLVSGFTIGYLFTSPLFASRGSAWGSKTVLLLGMFLWCVTCLGCAAAFCYGFLLFCRIFVGVGEAAFVGFTVTIIDNIAPPARRTSWIGFFYSMIPVGTAVGMGCGGVLTSYPSLYGITSWRLLYLGEVVAAVPIIALLCGIPSRYHLAPTAGDATSLTFAAATLLVLRNVNYMLLVFGFATYCFVTGAVSTWGIPLLHEGPLQLSKATAAVFMGLATTLSGVVGSLLGGFVVDRLGGSAGVQGAVQCQKFDVLMILIAIPCGAVALLATEVVRFAVAFTVAVVALFAITAPINASILTVVPAELRPYAVSYSVFFIHLLGDFPSPTLTGLVSDYLGRHCHGLPQERCAADAAQFQCAWVTDTAAGHCTNRLQLRNALLLVFTYLLIAPPCWAAVWWRLGREAADAEHAEEVVVEGTTTSSPLLTGQAPVCAPTSSPARADDNNKDA</sequence>
<dbReference type="GeneID" id="26906349"/>
<feature type="transmembrane region" description="Helical" evidence="8">
    <location>
        <begin position="35"/>
        <end position="53"/>
    </location>
</feature>
<dbReference type="Proteomes" id="UP000037923">
    <property type="component" value="Unassembled WGS sequence"/>
</dbReference>
<feature type="compositionally biased region" description="Polar residues" evidence="7">
    <location>
        <begin position="1"/>
        <end position="18"/>
    </location>
</feature>
<dbReference type="Pfam" id="PF07690">
    <property type="entry name" value="MFS_1"/>
    <property type="match status" value="1"/>
</dbReference>
<keyword evidence="3 8" id="KW-0812">Transmembrane</keyword>
<evidence type="ECO:0000256" key="1">
    <source>
        <dbReference type="ARBA" id="ARBA00004141"/>
    </source>
</evidence>
<comment type="caution">
    <text evidence="10">The sequence shown here is derived from an EMBL/GenBank/DDBJ whole genome shotgun (WGS) entry which is preliminary data.</text>
</comment>
<dbReference type="AlphaFoldDB" id="A0A0N0VEH9"/>
<dbReference type="RefSeq" id="XP_015656871.1">
    <property type="nucleotide sequence ID" value="XM_015804297.1"/>
</dbReference>
<feature type="transmembrane region" description="Helical" evidence="8">
    <location>
        <begin position="337"/>
        <end position="354"/>
    </location>
</feature>
<feature type="region of interest" description="Disordered" evidence="7">
    <location>
        <begin position="499"/>
        <end position="531"/>
    </location>
</feature>
<feature type="transmembrane region" description="Helical" evidence="8">
    <location>
        <begin position="258"/>
        <end position="282"/>
    </location>
</feature>
<dbReference type="PANTHER" id="PTHR23505:SF79">
    <property type="entry name" value="PROTEIN SPINSTER"/>
    <property type="match status" value="1"/>
</dbReference>
<dbReference type="GO" id="GO:0016020">
    <property type="term" value="C:membrane"/>
    <property type="evidence" value="ECO:0007669"/>
    <property type="project" value="UniProtKB-SubCell"/>
</dbReference>
<keyword evidence="5 8" id="KW-0472">Membrane</keyword>
<dbReference type="OrthoDB" id="6770063at2759"/>
<gene>
    <name evidence="10" type="ORF">ABB37_06060</name>
</gene>
<evidence type="ECO:0000256" key="6">
    <source>
        <dbReference type="ARBA" id="ARBA00024338"/>
    </source>
</evidence>
<comment type="similarity">
    <text evidence="6">Belongs to the major facilitator superfamily. Spinster (TC 2.A.1.49) family.</text>
</comment>
<dbReference type="InterPro" id="IPR011701">
    <property type="entry name" value="MFS"/>
</dbReference>
<feature type="transmembrane region" description="Helical" evidence="8">
    <location>
        <begin position="294"/>
        <end position="317"/>
    </location>
</feature>
<dbReference type="GO" id="GO:0022857">
    <property type="term" value="F:transmembrane transporter activity"/>
    <property type="evidence" value="ECO:0007669"/>
    <property type="project" value="InterPro"/>
</dbReference>
<feature type="transmembrane region" description="Helical" evidence="8">
    <location>
        <begin position="361"/>
        <end position="385"/>
    </location>
</feature>
<evidence type="ECO:0000256" key="8">
    <source>
        <dbReference type="SAM" id="Phobius"/>
    </source>
</evidence>
<dbReference type="PANTHER" id="PTHR23505">
    <property type="entry name" value="SPINSTER"/>
    <property type="match status" value="1"/>
</dbReference>
<keyword evidence="2" id="KW-0813">Transport</keyword>
<reference evidence="10 11" key="1">
    <citation type="submission" date="2015-07" db="EMBL/GenBank/DDBJ databases">
        <title>High-quality genome of monoxenous trypanosomatid Leptomonas pyrrhocoris.</title>
        <authorList>
            <person name="Flegontov P."/>
            <person name="Butenko A."/>
            <person name="Firsov S."/>
            <person name="Vlcek C."/>
            <person name="Logacheva M.D."/>
            <person name="Field M."/>
            <person name="Filatov D."/>
            <person name="Flegontova O."/>
            <person name="Gerasimov E."/>
            <person name="Jackson A.P."/>
            <person name="Kelly S."/>
            <person name="Opperdoes F."/>
            <person name="O'Reilly A."/>
            <person name="Votypka J."/>
            <person name="Yurchenko V."/>
            <person name="Lukes J."/>
        </authorList>
    </citation>
    <scope>NUCLEOTIDE SEQUENCE [LARGE SCALE GENOMIC DNA]</scope>
    <source>
        <strain evidence="10">H10</strain>
    </source>
</reference>